<evidence type="ECO:0000256" key="3">
    <source>
        <dbReference type="ARBA" id="ARBA00022664"/>
    </source>
</evidence>
<dbReference type="GO" id="GO:0003729">
    <property type="term" value="F:mRNA binding"/>
    <property type="evidence" value="ECO:0000318"/>
    <property type="project" value="GO_Central"/>
</dbReference>
<dbReference type="GO" id="GO:0005847">
    <property type="term" value="C:mRNA cleavage and polyadenylation specificity factor complex"/>
    <property type="evidence" value="ECO:0000318"/>
    <property type="project" value="GO_Central"/>
</dbReference>
<feature type="compositionally biased region" description="Basic residues" evidence="5">
    <location>
        <begin position="489"/>
        <end position="507"/>
    </location>
</feature>
<dbReference type="AlphaFoldDB" id="T1F952"/>
<evidence type="ECO:0000313" key="9">
    <source>
        <dbReference type="Proteomes" id="UP000015101"/>
    </source>
</evidence>
<feature type="region of interest" description="Disordered" evidence="5">
    <location>
        <begin position="404"/>
        <end position="430"/>
    </location>
</feature>
<reference evidence="9" key="1">
    <citation type="submission" date="2012-12" db="EMBL/GenBank/DDBJ databases">
        <authorList>
            <person name="Hellsten U."/>
            <person name="Grimwood J."/>
            <person name="Chapman J.A."/>
            <person name="Shapiro H."/>
            <person name="Aerts A."/>
            <person name="Otillar R.P."/>
            <person name="Terry A.Y."/>
            <person name="Boore J.L."/>
            <person name="Simakov O."/>
            <person name="Marletaz F."/>
            <person name="Cho S.-J."/>
            <person name="Edsinger-Gonzales E."/>
            <person name="Havlak P."/>
            <person name="Kuo D.-H."/>
            <person name="Larsson T."/>
            <person name="Lv J."/>
            <person name="Arendt D."/>
            <person name="Savage R."/>
            <person name="Osoegawa K."/>
            <person name="de Jong P."/>
            <person name="Lindberg D.R."/>
            <person name="Seaver E.C."/>
            <person name="Weisblat D.A."/>
            <person name="Putnam N.H."/>
            <person name="Grigoriev I.V."/>
            <person name="Rokhsar D.S."/>
        </authorList>
    </citation>
    <scope>NUCLEOTIDE SEQUENCE</scope>
</reference>
<gene>
    <name evidence="8" type="primary">20205351</name>
    <name evidence="7" type="ORF">HELRODRAFT_175328</name>
</gene>
<reference evidence="7 9" key="2">
    <citation type="journal article" date="2013" name="Nature">
        <title>Insights into bilaterian evolution from three spiralian genomes.</title>
        <authorList>
            <person name="Simakov O."/>
            <person name="Marletaz F."/>
            <person name="Cho S.J."/>
            <person name="Edsinger-Gonzales E."/>
            <person name="Havlak P."/>
            <person name="Hellsten U."/>
            <person name="Kuo D.H."/>
            <person name="Larsson T."/>
            <person name="Lv J."/>
            <person name="Arendt D."/>
            <person name="Savage R."/>
            <person name="Osoegawa K."/>
            <person name="de Jong P."/>
            <person name="Grimwood J."/>
            <person name="Chapman J.A."/>
            <person name="Shapiro H."/>
            <person name="Aerts A."/>
            <person name="Otillar R.P."/>
            <person name="Terry A.Y."/>
            <person name="Boore J.L."/>
            <person name="Grigoriev I.V."/>
            <person name="Lindberg D.R."/>
            <person name="Seaver E.C."/>
            <person name="Weisblat D.A."/>
            <person name="Putnam N.H."/>
            <person name="Rokhsar D.S."/>
        </authorList>
    </citation>
    <scope>NUCLEOTIDE SEQUENCE</scope>
</reference>
<feature type="domain" description="RRM" evidence="6">
    <location>
        <begin position="48"/>
        <end position="123"/>
    </location>
</feature>
<name>T1F952_HELRO</name>
<dbReference type="Proteomes" id="UP000015101">
    <property type="component" value="Unassembled WGS sequence"/>
</dbReference>
<feature type="region of interest" description="Disordered" evidence="5">
    <location>
        <begin position="458"/>
        <end position="557"/>
    </location>
</feature>
<organism evidence="8 9">
    <name type="scientific">Helobdella robusta</name>
    <name type="common">Californian leech</name>
    <dbReference type="NCBI Taxonomy" id="6412"/>
    <lineage>
        <taxon>Eukaryota</taxon>
        <taxon>Metazoa</taxon>
        <taxon>Spiralia</taxon>
        <taxon>Lophotrochozoa</taxon>
        <taxon>Annelida</taxon>
        <taxon>Clitellata</taxon>
        <taxon>Hirudinea</taxon>
        <taxon>Rhynchobdellida</taxon>
        <taxon>Glossiphoniidae</taxon>
        <taxon>Helobdella</taxon>
    </lineage>
</organism>
<dbReference type="InterPro" id="IPR000504">
    <property type="entry name" value="RRM_dom"/>
</dbReference>
<dbReference type="PANTHER" id="PTHR23204">
    <property type="entry name" value="CLEAVAGE AND POLYADENYLATION SPECIFIC FACTOR"/>
    <property type="match status" value="1"/>
</dbReference>
<evidence type="ECO:0000256" key="4">
    <source>
        <dbReference type="ARBA" id="ARBA00023242"/>
    </source>
</evidence>
<dbReference type="InterPro" id="IPR035979">
    <property type="entry name" value="RBD_domain_sf"/>
</dbReference>
<reference evidence="8" key="3">
    <citation type="submission" date="2015-06" db="UniProtKB">
        <authorList>
            <consortium name="EnsemblMetazoa"/>
        </authorList>
    </citation>
    <scope>IDENTIFICATION</scope>
</reference>
<dbReference type="eggNOG" id="KOG4849">
    <property type="taxonomic scope" value="Eukaryota"/>
</dbReference>
<dbReference type="RefSeq" id="XP_009021006.1">
    <property type="nucleotide sequence ID" value="XM_009022758.1"/>
</dbReference>
<evidence type="ECO:0000256" key="1">
    <source>
        <dbReference type="ARBA" id="ARBA00004123"/>
    </source>
</evidence>
<evidence type="ECO:0000313" key="8">
    <source>
        <dbReference type="EnsemblMetazoa" id="HelroP175328"/>
    </source>
</evidence>
<feature type="compositionally biased region" description="Basic and acidic residues" evidence="5">
    <location>
        <begin position="516"/>
        <end position="557"/>
    </location>
</feature>
<accession>T1F952</accession>
<keyword evidence="4" id="KW-0539">Nucleus</keyword>
<dbReference type="InterPro" id="IPR034772">
    <property type="entry name" value="CPSF6/7"/>
</dbReference>
<comment type="similarity">
    <text evidence="2">Belongs to the RRM CPSF6/7 family.</text>
</comment>
<dbReference type="HOGENOM" id="CLU_489429_0_0_1"/>
<dbReference type="InterPro" id="IPR057951">
    <property type="entry name" value="CPSF6/7_RSLD_N"/>
</dbReference>
<dbReference type="OMA" id="EADEISC"/>
<dbReference type="InterPro" id="IPR012677">
    <property type="entry name" value="Nucleotide-bd_a/b_plait_sf"/>
</dbReference>
<evidence type="ECO:0000256" key="2">
    <source>
        <dbReference type="ARBA" id="ARBA00006265"/>
    </source>
</evidence>
<dbReference type="GeneID" id="20205351"/>
<evidence type="ECO:0000313" key="7">
    <source>
        <dbReference type="EMBL" id="ESO00835.1"/>
    </source>
</evidence>
<dbReference type="STRING" id="6412.T1F952"/>
<dbReference type="EnsemblMetazoa" id="HelroT175328">
    <property type="protein sequence ID" value="HelroP175328"/>
    <property type="gene ID" value="HelroG175328"/>
</dbReference>
<dbReference type="GO" id="GO:0110104">
    <property type="term" value="P:mRNA alternative polyadenylation"/>
    <property type="evidence" value="ECO:0000318"/>
    <property type="project" value="GO_Central"/>
</dbReference>
<dbReference type="SUPFAM" id="SSF54928">
    <property type="entry name" value="RNA-binding domain, RBD"/>
    <property type="match status" value="1"/>
</dbReference>
<keyword evidence="9" id="KW-1185">Reference proteome</keyword>
<dbReference type="Pfam" id="PF25524">
    <property type="entry name" value="RSLD_CPSF6"/>
    <property type="match status" value="1"/>
</dbReference>
<proteinExistence type="inferred from homology"/>
<dbReference type="InParanoid" id="T1F952"/>
<evidence type="ECO:0000259" key="6">
    <source>
        <dbReference type="SMART" id="SM00360"/>
    </source>
</evidence>
<comment type="subcellular location">
    <subcellularLocation>
        <location evidence="1">Nucleus</location>
    </subcellularLocation>
</comment>
<protein>
    <recommendedName>
        <fullName evidence="6">RRM domain-containing protein</fullName>
    </recommendedName>
</protein>
<dbReference type="SMART" id="SM00360">
    <property type="entry name" value="RRM"/>
    <property type="match status" value="1"/>
</dbReference>
<dbReference type="CTD" id="20205351"/>
<dbReference type="EMBL" id="AMQM01005221">
    <property type="status" value="NOT_ANNOTATED_CDS"/>
    <property type="molecule type" value="Genomic_DNA"/>
</dbReference>
<evidence type="ECO:0000256" key="5">
    <source>
        <dbReference type="SAM" id="MobiDB-lite"/>
    </source>
</evidence>
<dbReference type="KEGG" id="hro:HELRODRAFT_175328"/>
<dbReference type="Gene3D" id="3.30.70.330">
    <property type="match status" value="1"/>
</dbReference>
<keyword evidence="3" id="KW-0507">mRNA processing</keyword>
<feature type="compositionally biased region" description="Basic residues" evidence="5">
    <location>
        <begin position="458"/>
        <end position="479"/>
    </location>
</feature>
<dbReference type="EMBL" id="KB096864">
    <property type="protein sequence ID" value="ESO00835.1"/>
    <property type="molecule type" value="Genomic_DNA"/>
</dbReference>
<sequence length="557" mass="63278">MCVCVCVFLCVHVHDDDDLYNDMFLSSHKNHDLDEKPIMKEQKKEIFSVYIGDFTWWTTDQDLLDTVVGVGVSDVIDIRIHDNPSNGLSKGYATIQVESKISKHLMMTKLLNTKVHGVYISVHDHTEEVRKKFEDVFESRIAKKVPSSSNNDTPAQSIPATLSVNRDVPSKPGNTIPVVASLQAPMILNSHSNISAPPTVIMPPPPILNVPPPPFMGPTTPSFILLPNINPRQQHMVPQQCPPAVRFVRPPPPFIAGPPPNVHLPPPIIINQPPTLPIVDQSHVAMVQKRQQEQKPFEPNINVELETLPDALALSKAGGKMMTKAEFEKVFSLNRSVAEQSILRASIDAEAGNFRDAIETLMTAISIVKESKLGSDPQGIALMQPMKDMLARVENDSLKQQLLEKASKSPTNCSRYRRRSEEADEISCDRERKLDSHIYKQEKKYLDEYEIYLERELKRKKSSRSPLSSHHHDKRRYSPGKRSPPAGYRRSRNKSRSPRLRSPRPRSPKPSYASSRTRDRMDSRKESAGKDFYEDIRGWDRDSGRRSPREERRPYRY</sequence>